<proteinExistence type="predicted"/>
<dbReference type="AlphaFoldDB" id="A0A0E9XEL4"/>
<organism evidence="1">
    <name type="scientific">Anguilla anguilla</name>
    <name type="common">European freshwater eel</name>
    <name type="synonym">Muraena anguilla</name>
    <dbReference type="NCBI Taxonomy" id="7936"/>
    <lineage>
        <taxon>Eukaryota</taxon>
        <taxon>Metazoa</taxon>
        <taxon>Chordata</taxon>
        <taxon>Craniata</taxon>
        <taxon>Vertebrata</taxon>
        <taxon>Euteleostomi</taxon>
        <taxon>Actinopterygii</taxon>
        <taxon>Neopterygii</taxon>
        <taxon>Teleostei</taxon>
        <taxon>Anguilliformes</taxon>
        <taxon>Anguillidae</taxon>
        <taxon>Anguilla</taxon>
    </lineage>
</organism>
<sequence length="45" mass="5271">MLQWVPFVQIQGHIPRSWSATQLCCHPLQNLVRRIRRGRFHSGCG</sequence>
<dbReference type="EMBL" id="GBXM01008444">
    <property type="protein sequence ID" value="JAI00134.1"/>
    <property type="molecule type" value="Transcribed_RNA"/>
</dbReference>
<accession>A0A0E9XEL4</accession>
<evidence type="ECO:0000313" key="1">
    <source>
        <dbReference type="EMBL" id="JAI00134.1"/>
    </source>
</evidence>
<reference evidence="1" key="1">
    <citation type="submission" date="2014-11" db="EMBL/GenBank/DDBJ databases">
        <authorList>
            <person name="Amaro Gonzalez C."/>
        </authorList>
    </citation>
    <scope>NUCLEOTIDE SEQUENCE</scope>
</reference>
<protein>
    <submittedName>
        <fullName evidence="1">Uncharacterized protein</fullName>
    </submittedName>
</protein>
<reference evidence="1" key="2">
    <citation type="journal article" date="2015" name="Fish Shellfish Immunol.">
        <title>Early steps in the European eel (Anguilla anguilla)-Vibrio vulnificus interaction in the gills: Role of the RtxA13 toxin.</title>
        <authorList>
            <person name="Callol A."/>
            <person name="Pajuelo D."/>
            <person name="Ebbesson L."/>
            <person name="Teles M."/>
            <person name="MacKenzie S."/>
            <person name="Amaro C."/>
        </authorList>
    </citation>
    <scope>NUCLEOTIDE SEQUENCE</scope>
</reference>
<name>A0A0E9XEL4_ANGAN</name>